<keyword evidence="2" id="KW-0560">Oxidoreductase</keyword>
<dbReference type="Gene3D" id="3.40.309.10">
    <property type="entry name" value="Aldehyde Dehydrogenase, Chain A, domain 2"/>
    <property type="match status" value="1"/>
</dbReference>
<dbReference type="Proteomes" id="UP000770889">
    <property type="component" value="Unassembled WGS sequence"/>
</dbReference>
<dbReference type="InterPro" id="IPR016163">
    <property type="entry name" value="Ald_DH_C"/>
</dbReference>
<dbReference type="GO" id="GO:0008911">
    <property type="term" value="F:lactaldehyde dehydrogenase (NAD+) activity"/>
    <property type="evidence" value="ECO:0007669"/>
    <property type="project" value="TreeGrafter"/>
</dbReference>
<reference evidence="4 5" key="1">
    <citation type="submission" date="2021-05" db="EMBL/GenBank/DDBJ databases">
        <title>Genetic and Functional Diversity in Clade A Lucinid endosymbionts from the Bahamas.</title>
        <authorList>
            <person name="Giani N.M."/>
            <person name="Engel A.S."/>
            <person name="Campbell B.J."/>
        </authorList>
    </citation>
    <scope>NUCLEOTIDE SEQUENCE [LARGE SCALE GENOMIC DNA]</scope>
    <source>
        <strain evidence="4">LUC16012Gg_MoonRockCtena</strain>
    </source>
</reference>
<evidence type="ECO:0000313" key="4">
    <source>
        <dbReference type="EMBL" id="MBT2987663.1"/>
    </source>
</evidence>
<evidence type="ECO:0000256" key="2">
    <source>
        <dbReference type="ARBA" id="ARBA00023002"/>
    </source>
</evidence>
<comment type="similarity">
    <text evidence="1">Belongs to the aldehyde dehydrogenase family.</text>
</comment>
<dbReference type="InterPro" id="IPR015590">
    <property type="entry name" value="Aldehyde_DH_dom"/>
</dbReference>
<organism evidence="4 5">
    <name type="scientific">Candidatus Thiodiazotropha taylori</name>
    <dbReference type="NCBI Taxonomy" id="2792791"/>
    <lineage>
        <taxon>Bacteria</taxon>
        <taxon>Pseudomonadati</taxon>
        <taxon>Pseudomonadota</taxon>
        <taxon>Gammaproteobacteria</taxon>
        <taxon>Chromatiales</taxon>
        <taxon>Sedimenticolaceae</taxon>
        <taxon>Candidatus Thiodiazotropha</taxon>
    </lineage>
</organism>
<dbReference type="InterPro" id="IPR016161">
    <property type="entry name" value="Ald_DH/histidinol_DH"/>
</dbReference>
<evidence type="ECO:0000259" key="3">
    <source>
        <dbReference type="Pfam" id="PF00171"/>
    </source>
</evidence>
<dbReference type="Pfam" id="PF00171">
    <property type="entry name" value="Aldedh"/>
    <property type="match status" value="1"/>
</dbReference>
<sequence>MSQLSHYPHMIAAEIEAAGRIEVTAPFDQSPIAGVDTVDEAGVEQALSIARKLFDERDAWLAPSDRIEILKHTAELMSERAEQLAVEAAWEGGKPLIDSRIEVARAIDGIAICIETLRTQAGEEIPMGVNPASRGRLAFTHREPIGVVVAVSAFNHPLNLIVHQVAPAVATGCPVIVKPAEDTPLSCMRFIGMLREAGLPAGWAQALMTRDLEVAGRLVTDPRVDFFSFIGSARVGWQLRSRLAPGTRCALEHGGAAPVIVEADAALEDALPLLAKGAFYHAGQVCVSVQRVFAEGSIARRVAEGLASEGKRMRVGDPTREETAIGPLIRPREVERIHAWVSEAVEQGAELISGGEPLSATCYAPTVLYNPPADAKVSTQEVFGPVVCVYAYEDIDRAIDQANALPFAFQAAVFSNNLQRTLRSYRRLHASAVMVNDFTAFRVDWMPFAGLRQSGMGVGGIPHTMRDMQIEKMMVIRSDEL</sequence>
<evidence type="ECO:0000313" key="5">
    <source>
        <dbReference type="Proteomes" id="UP000770889"/>
    </source>
</evidence>
<dbReference type="AlphaFoldDB" id="A0A944QRD7"/>
<gene>
    <name evidence="4" type="ORF">KME65_01745</name>
</gene>
<accession>A0A944QRD7</accession>
<protein>
    <submittedName>
        <fullName evidence="4">Aldehyde dehydrogenase family protein</fullName>
    </submittedName>
</protein>
<evidence type="ECO:0000256" key="1">
    <source>
        <dbReference type="ARBA" id="ARBA00009986"/>
    </source>
</evidence>
<dbReference type="InterPro" id="IPR051020">
    <property type="entry name" value="ALDH-related_metabolic_enz"/>
</dbReference>
<dbReference type="EMBL" id="JAHHGM010000001">
    <property type="protein sequence ID" value="MBT2987663.1"/>
    <property type="molecule type" value="Genomic_DNA"/>
</dbReference>
<dbReference type="PANTHER" id="PTHR42991">
    <property type="entry name" value="ALDEHYDE DEHYDROGENASE"/>
    <property type="match status" value="1"/>
</dbReference>
<dbReference type="Gene3D" id="3.40.605.10">
    <property type="entry name" value="Aldehyde Dehydrogenase, Chain A, domain 1"/>
    <property type="match status" value="1"/>
</dbReference>
<name>A0A944QRD7_9GAMM</name>
<dbReference type="SUPFAM" id="SSF53720">
    <property type="entry name" value="ALDH-like"/>
    <property type="match status" value="1"/>
</dbReference>
<dbReference type="InterPro" id="IPR016162">
    <property type="entry name" value="Ald_DH_N"/>
</dbReference>
<proteinExistence type="inferred from homology"/>
<feature type="domain" description="Aldehyde dehydrogenase" evidence="3">
    <location>
        <begin position="19"/>
        <end position="469"/>
    </location>
</feature>
<dbReference type="PANTHER" id="PTHR42991:SF1">
    <property type="entry name" value="ALDEHYDE DEHYDROGENASE"/>
    <property type="match status" value="1"/>
</dbReference>
<comment type="caution">
    <text evidence="4">The sequence shown here is derived from an EMBL/GenBank/DDBJ whole genome shotgun (WGS) entry which is preliminary data.</text>
</comment>